<dbReference type="Proteomes" id="UP001476798">
    <property type="component" value="Unassembled WGS sequence"/>
</dbReference>
<accession>A0ABV0NDT9</accession>
<organism evidence="3 4">
    <name type="scientific">Goodea atripinnis</name>
    <dbReference type="NCBI Taxonomy" id="208336"/>
    <lineage>
        <taxon>Eukaryota</taxon>
        <taxon>Metazoa</taxon>
        <taxon>Chordata</taxon>
        <taxon>Craniata</taxon>
        <taxon>Vertebrata</taxon>
        <taxon>Euteleostomi</taxon>
        <taxon>Actinopterygii</taxon>
        <taxon>Neopterygii</taxon>
        <taxon>Teleostei</taxon>
        <taxon>Neoteleostei</taxon>
        <taxon>Acanthomorphata</taxon>
        <taxon>Ovalentaria</taxon>
        <taxon>Atherinomorphae</taxon>
        <taxon>Cyprinodontiformes</taxon>
        <taxon>Goodeidae</taxon>
        <taxon>Goodea</taxon>
    </lineage>
</organism>
<keyword evidence="2" id="KW-1133">Transmembrane helix</keyword>
<evidence type="ECO:0000313" key="3">
    <source>
        <dbReference type="EMBL" id="MEQ2169569.1"/>
    </source>
</evidence>
<name>A0ABV0NDT9_9TELE</name>
<feature type="compositionally biased region" description="Polar residues" evidence="1">
    <location>
        <begin position="13"/>
        <end position="28"/>
    </location>
</feature>
<evidence type="ECO:0000256" key="2">
    <source>
        <dbReference type="SAM" id="Phobius"/>
    </source>
</evidence>
<comment type="caution">
    <text evidence="3">The sequence shown here is derived from an EMBL/GenBank/DDBJ whole genome shotgun (WGS) entry which is preliminary data.</text>
</comment>
<dbReference type="EMBL" id="JAHRIO010033272">
    <property type="protein sequence ID" value="MEQ2169569.1"/>
    <property type="molecule type" value="Genomic_DNA"/>
</dbReference>
<feature type="non-terminal residue" evidence="3">
    <location>
        <position position="1"/>
    </location>
</feature>
<gene>
    <name evidence="3" type="ORF">GOODEAATRI_026487</name>
</gene>
<evidence type="ECO:0000256" key="1">
    <source>
        <dbReference type="SAM" id="MobiDB-lite"/>
    </source>
</evidence>
<keyword evidence="4" id="KW-1185">Reference proteome</keyword>
<keyword evidence="2" id="KW-0472">Membrane</keyword>
<protein>
    <submittedName>
        <fullName evidence="3">Uncharacterized protein</fullName>
    </submittedName>
</protein>
<keyword evidence="2" id="KW-0812">Transmembrane</keyword>
<evidence type="ECO:0000313" key="4">
    <source>
        <dbReference type="Proteomes" id="UP001476798"/>
    </source>
</evidence>
<reference evidence="3 4" key="1">
    <citation type="submission" date="2021-06" db="EMBL/GenBank/DDBJ databases">
        <authorList>
            <person name="Palmer J.M."/>
        </authorList>
    </citation>
    <scope>NUCLEOTIDE SEQUENCE [LARGE SCALE GENOMIC DNA]</scope>
    <source>
        <strain evidence="3 4">GA_2019</strain>
        <tissue evidence="3">Muscle</tissue>
    </source>
</reference>
<sequence length="151" mass="16357">GQGCCSSGFLTFGPQSKSPRRTSNSSCHGSPLGGRRRDQLSCPVLYVNIVFTLFGYLVVLQSRLLSRRLVRMFQVCRRSDTLCPSAVAGRCSGSACSGRDAPLPGTPPSLASDRVFLTLHSEPLSPVHTEDEAGGQVHRPQMFLTIRGNDY</sequence>
<feature type="region of interest" description="Disordered" evidence="1">
    <location>
        <begin position="13"/>
        <end position="35"/>
    </location>
</feature>
<proteinExistence type="predicted"/>
<feature type="transmembrane region" description="Helical" evidence="2">
    <location>
        <begin position="45"/>
        <end position="65"/>
    </location>
</feature>